<feature type="region of interest" description="Disordered" evidence="1">
    <location>
        <begin position="21"/>
        <end position="46"/>
    </location>
</feature>
<evidence type="ECO:0000256" key="1">
    <source>
        <dbReference type="SAM" id="MobiDB-lite"/>
    </source>
</evidence>
<evidence type="ECO:0000313" key="3">
    <source>
        <dbReference type="Proteomes" id="UP001162640"/>
    </source>
</evidence>
<protein>
    <submittedName>
        <fullName evidence="2">Uncharacterized protein</fullName>
    </submittedName>
</protein>
<dbReference type="AlphaFoldDB" id="A0A9W7BAJ0"/>
<feature type="compositionally biased region" description="Low complexity" evidence="1">
    <location>
        <begin position="296"/>
        <end position="308"/>
    </location>
</feature>
<accession>A0A9W7BAJ0</accession>
<reference evidence="3" key="1">
    <citation type="journal article" date="2023" name="Commun. Biol.">
        <title>Genome analysis of Parmales, the sister group of diatoms, reveals the evolutionary specialization of diatoms from phago-mixotrophs to photoautotrophs.</title>
        <authorList>
            <person name="Ban H."/>
            <person name="Sato S."/>
            <person name="Yoshikawa S."/>
            <person name="Yamada K."/>
            <person name="Nakamura Y."/>
            <person name="Ichinomiya M."/>
            <person name="Sato N."/>
            <person name="Blanc-Mathieu R."/>
            <person name="Endo H."/>
            <person name="Kuwata A."/>
            <person name="Ogata H."/>
        </authorList>
    </citation>
    <scope>NUCLEOTIDE SEQUENCE [LARGE SCALE GENOMIC DNA]</scope>
</reference>
<name>A0A9W7BAJ0_9STRA</name>
<proteinExistence type="predicted"/>
<gene>
    <name evidence="2" type="ORF">TL16_g10836</name>
</gene>
<feature type="region of interest" description="Disordered" evidence="1">
    <location>
        <begin position="286"/>
        <end position="333"/>
    </location>
</feature>
<organism evidence="2 3">
    <name type="scientific">Triparma laevis f. inornata</name>
    <dbReference type="NCBI Taxonomy" id="1714386"/>
    <lineage>
        <taxon>Eukaryota</taxon>
        <taxon>Sar</taxon>
        <taxon>Stramenopiles</taxon>
        <taxon>Ochrophyta</taxon>
        <taxon>Bolidophyceae</taxon>
        <taxon>Parmales</taxon>
        <taxon>Triparmaceae</taxon>
        <taxon>Triparma</taxon>
    </lineage>
</organism>
<comment type="caution">
    <text evidence="2">The sequence shown here is derived from an EMBL/GenBank/DDBJ whole genome shotgun (WGS) entry which is preliminary data.</text>
</comment>
<feature type="compositionally biased region" description="Low complexity" evidence="1">
    <location>
        <begin position="321"/>
        <end position="333"/>
    </location>
</feature>
<feature type="compositionally biased region" description="Low complexity" evidence="1">
    <location>
        <begin position="26"/>
        <end position="39"/>
    </location>
</feature>
<dbReference type="Proteomes" id="UP001162640">
    <property type="component" value="Unassembled WGS sequence"/>
</dbReference>
<sequence>MLFIMTLLLMDNPNDLEQARKHNANSSKSSSTKKISPDSIANPSHQTLTTHHTYNNLITSSIHSHYLTTPVYASMLELEHDIKLRNSTKQVLPNFGPVSKILDSEPVKNKNPLYPKLEENKLPGPFQNMKVEINRDSKNVPLTATEGRIAMQLYSKNLAGITEISLVRGLIKMYDGVSGGGNRDVLVYCLGVLVGGIGRVSLVGNWGEGWAVVEVEGVGGGVRRLVEEEVGANILNSWEADDNDLFEQFNRNDGWIKYLDSGDTDTIFQVPTFDFDFNFEWPFSQAQDQDQRRRTSTVPKTLKSTPTPSSTPEPPKPESPKPTTSTSLSTIPLSTLPFPTTTIVSPLERSHLKNVHGCPFLITLQSSPELYTSAEIAKTKLSKEQLRTSTDNLEKQPYVMRLSGDIVSEPCNLAYNVTTTAIR</sequence>
<evidence type="ECO:0000313" key="2">
    <source>
        <dbReference type="EMBL" id="GMH87371.1"/>
    </source>
</evidence>
<dbReference type="EMBL" id="BLQM01000393">
    <property type="protein sequence ID" value="GMH87371.1"/>
    <property type="molecule type" value="Genomic_DNA"/>
</dbReference>